<dbReference type="SMART" id="SM00450">
    <property type="entry name" value="RHOD"/>
    <property type="match status" value="3"/>
</dbReference>
<dbReference type="InterPro" id="IPR050229">
    <property type="entry name" value="GlpE_sulfurtransferase"/>
</dbReference>
<evidence type="ECO:0000313" key="4">
    <source>
        <dbReference type="Proteomes" id="UP000078558"/>
    </source>
</evidence>
<reference evidence="3 4" key="2">
    <citation type="submission" date="2017-08" db="EMBL/GenBank/DDBJ databases">
        <authorList>
            <person name="de Groot N.N."/>
        </authorList>
    </citation>
    <scope>NUCLEOTIDE SEQUENCE [LARGE SCALE GENOMIC DNA]</scope>
    <source>
        <strain evidence="3">Orrdi1</strain>
    </source>
</reference>
<dbReference type="GO" id="GO:0016740">
    <property type="term" value="F:transferase activity"/>
    <property type="evidence" value="ECO:0007669"/>
    <property type="project" value="UniProtKB-KW"/>
</dbReference>
<dbReference type="Proteomes" id="UP000078558">
    <property type="component" value="Chromosome I"/>
</dbReference>
<feature type="domain" description="Rhodanese" evidence="1">
    <location>
        <begin position="274"/>
        <end position="363"/>
    </location>
</feature>
<keyword evidence="4" id="KW-1185">Reference proteome</keyword>
<gene>
    <name evidence="2" type="ORF">ODI_00489</name>
    <name evidence="3" type="ORF">ODI_R2348</name>
</gene>
<dbReference type="KEGG" id="odi:ODI_R2348"/>
<protein>
    <submittedName>
        <fullName evidence="2">Rhodanese-related sulfurtransferase</fullName>
    </submittedName>
</protein>
<dbReference type="EMBL" id="LT907988">
    <property type="protein sequence ID" value="SOE49852.1"/>
    <property type="molecule type" value="Genomic_DNA"/>
</dbReference>
<proteinExistence type="predicted"/>
<dbReference type="EMBL" id="FLRC01000007">
    <property type="protein sequence ID" value="SBT24287.1"/>
    <property type="molecule type" value="Genomic_DNA"/>
</dbReference>
<dbReference type="PROSITE" id="PS50206">
    <property type="entry name" value="RHODANESE_3"/>
    <property type="match status" value="3"/>
</dbReference>
<feature type="domain" description="Rhodanese" evidence="1">
    <location>
        <begin position="139"/>
        <end position="230"/>
    </location>
</feature>
<reference evidence="2 4" key="1">
    <citation type="submission" date="2016-06" db="EMBL/GenBank/DDBJ databases">
        <authorList>
            <person name="Kjaerup R.B."/>
            <person name="Dalgaard T.S."/>
            <person name="Juul-Madsen H.R."/>
        </authorList>
    </citation>
    <scope>NUCLEOTIDE SEQUENCE [LARGE SCALE GENOMIC DNA]</scope>
    <source>
        <strain evidence="2">Orrdi1</strain>
    </source>
</reference>
<dbReference type="InterPro" id="IPR036873">
    <property type="entry name" value="Rhodanese-like_dom_sf"/>
</dbReference>
<dbReference type="PANTHER" id="PTHR43031:SF16">
    <property type="entry name" value="OXIDOREDUCTASE"/>
    <property type="match status" value="1"/>
</dbReference>
<dbReference type="RefSeq" id="WP_067750281.1">
    <property type="nucleotide sequence ID" value="NZ_LT907988.1"/>
</dbReference>
<dbReference type="AlphaFoldDB" id="A0A1C3JYQ7"/>
<dbReference type="Gene3D" id="3.40.250.10">
    <property type="entry name" value="Rhodanese-like domain"/>
    <property type="match status" value="4"/>
</dbReference>
<evidence type="ECO:0000259" key="1">
    <source>
        <dbReference type="PROSITE" id="PS50206"/>
    </source>
</evidence>
<evidence type="ECO:0000313" key="3">
    <source>
        <dbReference type="EMBL" id="SOE49852.1"/>
    </source>
</evidence>
<dbReference type="InterPro" id="IPR001763">
    <property type="entry name" value="Rhodanese-like_dom"/>
</dbReference>
<dbReference type="Pfam" id="PF00581">
    <property type="entry name" value="Rhodanese"/>
    <property type="match status" value="3"/>
</dbReference>
<dbReference type="PANTHER" id="PTHR43031">
    <property type="entry name" value="FAD-DEPENDENT OXIDOREDUCTASE"/>
    <property type="match status" value="1"/>
</dbReference>
<feature type="domain" description="Rhodanese" evidence="1">
    <location>
        <begin position="16"/>
        <end position="106"/>
    </location>
</feature>
<dbReference type="SUPFAM" id="SSF52821">
    <property type="entry name" value="Rhodanese/Cell cycle control phosphatase"/>
    <property type="match status" value="4"/>
</dbReference>
<dbReference type="OrthoDB" id="9789585at2"/>
<dbReference type="STRING" id="1851544.ODI_00489"/>
<sequence>MTAYLHADTVSAWLADGQEIALLDVREHGQYGEGHPFLAVNLPYSRLEIEAPALLPRLDARLVLLDDGDGVAELAAAALAVQGYGNLHLLQDGAPGWQAAGHTLFKGVNVPSKTFGELVEHHAGTPQVSAETLRAWQAEGRVHVLLDGRTLAEHRKQTIPGAIPVPNGELALRIGALLSGPDEPVVVHCAGRTRSIIGAQTLRDLGLPNPVYALENGTQGWQLAGFALERGSTREVPARPSAVLSGQVRARALASTYGVPGLDVTQAQAWLDDATRTTYVLDVRTDSEFAAATLPGARHAPGGQLVQATDHYIAVRHARVLLLDDDGIRAPLAAAWLRRLGFESAVVEDGIHAALRVPHRQAARLPVAPGEWQAGDLRAQALPRILDARGSLAYRRAHPAGAVWTTRSRAAQALQGESSVLLLAPDAAVAALLAATLKALGANVQGWTTWAAWQASGLPRAASPGVPDDRAAIDTLFFVHDRHDGNLDAARAYLAWETALIGQCSAQELAQFRLDPARGVALA</sequence>
<organism evidence="2 4">
    <name type="scientific">Orrella dioscoreae</name>
    <dbReference type="NCBI Taxonomy" id="1851544"/>
    <lineage>
        <taxon>Bacteria</taxon>
        <taxon>Pseudomonadati</taxon>
        <taxon>Pseudomonadota</taxon>
        <taxon>Betaproteobacteria</taxon>
        <taxon>Burkholderiales</taxon>
        <taxon>Alcaligenaceae</taxon>
        <taxon>Orrella</taxon>
    </lineage>
</organism>
<keyword evidence="2" id="KW-0808">Transferase</keyword>
<evidence type="ECO:0000313" key="2">
    <source>
        <dbReference type="EMBL" id="SBT24287.1"/>
    </source>
</evidence>
<name>A0A1C3JYQ7_9BURK</name>
<accession>A0A1C3JYQ7</accession>